<sequence length="219" mass="26097">MKIENIKLFTSEFEETFQFYEEILECPVRMISQEAFTVEIGETHLCFQQTNDDVQPFYHFAIDIPYNHFYDMKQYYQNILFLLMEDGKHTTYFESFVAHSFYFQDPSGNVVELIARISNITDDPEFSRISEIGFVCNETREVFEALSKYHLNTYENQTFVPDDLNFIGDHYDDSFILLTPENNKWLFSDQFSEAHPICIQTNEFKLTLDNQAQWHLNEL</sequence>
<gene>
    <name evidence="2" type="ORF">UF66_1280</name>
</gene>
<feature type="domain" description="Toxoflavin-degrading enzyme" evidence="1">
    <location>
        <begin position="129"/>
        <end position="181"/>
    </location>
</feature>
<evidence type="ECO:0000313" key="3">
    <source>
        <dbReference type="Proteomes" id="UP000034455"/>
    </source>
</evidence>
<protein>
    <recommendedName>
        <fullName evidence="1">Toxoflavin-degrading enzyme domain-containing protein</fullName>
    </recommendedName>
</protein>
<dbReference type="Pfam" id="PF18711">
    <property type="entry name" value="TxDE"/>
    <property type="match status" value="1"/>
</dbReference>
<accession>A0A0M2P5Z7</accession>
<dbReference type="Proteomes" id="UP000034455">
    <property type="component" value="Unassembled WGS sequence"/>
</dbReference>
<evidence type="ECO:0000313" key="2">
    <source>
        <dbReference type="EMBL" id="KKI65323.1"/>
    </source>
</evidence>
<reference evidence="2 3" key="1">
    <citation type="submission" date="2015-03" db="EMBL/GenBank/DDBJ databases">
        <title>Genome Assembly of Staphylococcus cohnii subsp. cohnii strain G22B2.</title>
        <authorList>
            <person name="Nair G."/>
            <person name="Kaur G."/>
            <person name="Khatri I."/>
            <person name="Singh N.K."/>
            <person name="Sathyabama S."/>
            <person name="Maurya S.K."/>
            <person name="Subramanian S."/>
            <person name="Agrewala J.N."/>
            <person name="Mayilraj S."/>
        </authorList>
    </citation>
    <scope>NUCLEOTIDE SEQUENCE [LARGE SCALE GENOMIC DNA]</scope>
    <source>
        <strain evidence="2 3">G22B2</strain>
    </source>
</reference>
<dbReference type="AlphaFoldDB" id="A0A0M2P5Z7"/>
<proteinExistence type="predicted"/>
<evidence type="ECO:0000259" key="1">
    <source>
        <dbReference type="Pfam" id="PF18711"/>
    </source>
</evidence>
<name>A0A0M2P5Z7_STACC</name>
<dbReference type="Gene3D" id="3.10.180.10">
    <property type="entry name" value="2,3-Dihydroxybiphenyl 1,2-Dioxygenase, domain 1"/>
    <property type="match status" value="1"/>
</dbReference>
<dbReference type="SUPFAM" id="SSF54593">
    <property type="entry name" value="Glyoxalase/Bleomycin resistance protein/Dihydroxybiphenyl dioxygenase"/>
    <property type="match status" value="1"/>
</dbReference>
<dbReference type="InterPro" id="IPR029068">
    <property type="entry name" value="Glyas_Bleomycin-R_OHBP_Dase"/>
</dbReference>
<dbReference type="InterPro" id="IPR040553">
    <property type="entry name" value="TxDE"/>
</dbReference>
<comment type="caution">
    <text evidence="2">The sequence shown here is derived from an EMBL/GenBank/DDBJ whole genome shotgun (WGS) entry which is preliminary data.</text>
</comment>
<dbReference type="PATRIC" id="fig|74704.6.peg.1314"/>
<dbReference type="RefSeq" id="WP_019469027.1">
    <property type="nucleotide sequence ID" value="NZ_LAKJ01000002.1"/>
</dbReference>
<dbReference type="EMBL" id="LAKJ01000002">
    <property type="protein sequence ID" value="KKI65323.1"/>
    <property type="molecule type" value="Genomic_DNA"/>
</dbReference>
<organism evidence="2 3">
    <name type="scientific">Staphylococcus cohnii subsp. cohnii</name>
    <dbReference type="NCBI Taxonomy" id="74704"/>
    <lineage>
        <taxon>Bacteria</taxon>
        <taxon>Bacillati</taxon>
        <taxon>Bacillota</taxon>
        <taxon>Bacilli</taxon>
        <taxon>Bacillales</taxon>
        <taxon>Staphylococcaceae</taxon>
        <taxon>Staphylococcus</taxon>
        <taxon>Staphylococcus cohnii species complex</taxon>
    </lineage>
</organism>